<accession>A0A820KA78</accession>
<comment type="caution">
    <text evidence="2">The sequence shown here is derived from an EMBL/GenBank/DDBJ whole genome shotgun (WGS) entry which is preliminary data.</text>
</comment>
<dbReference type="EMBL" id="CAJOBD010046617">
    <property type="protein sequence ID" value="CAF4337729.1"/>
    <property type="molecule type" value="Genomic_DNA"/>
</dbReference>
<reference evidence="2" key="1">
    <citation type="submission" date="2021-02" db="EMBL/GenBank/DDBJ databases">
        <authorList>
            <person name="Nowell W R."/>
        </authorList>
    </citation>
    <scope>NUCLEOTIDE SEQUENCE</scope>
</reference>
<organism evidence="2 3">
    <name type="scientific">Rotaria sordida</name>
    <dbReference type="NCBI Taxonomy" id="392033"/>
    <lineage>
        <taxon>Eukaryota</taxon>
        <taxon>Metazoa</taxon>
        <taxon>Spiralia</taxon>
        <taxon>Gnathifera</taxon>
        <taxon>Rotifera</taxon>
        <taxon>Eurotatoria</taxon>
        <taxon>Bdelloidea</taxon>
        <taxon>Philodinida</taxon>
        <taxon>Philodinidae</taxon>
        <taxon>Rotaria</taxon>
    </lineage>
</organism>
<evidence type="ECO:0000313" key="2">
    <source>
        <dbReference type="EMBL" id="CAF4337729.1"/>
    </source>
</evidence>
<evidence type="ECO:0000256" key="1">
    <source>
        <dbReference type="SAM" id="MobiDB-lite"/>
    </source>
</evidence>
<gene>
    <name evidence="2" type="ORF">JBS370_LOCUS41511</name>
</gene>
<feature type="non-terminal residue" evidence="2">
    <location>
        <position position="177"/>
    </location>
</feature>
<sequence>TTTIHSSPNSIVPSQPGHRIPVQPPPISSTVSTISSTSSSSESISSSTTPSSSTLLAASSTTPTPTNVTTAGEYNPFASNILTTSIVDVLTKPKELVTSVDETNSNSTTKMNFANVAKMNVPTKSSHHESILITMDESLSPPPDPKIAPGYRGPSSTGTTPIHQHQHQHQHQQQQQQ</sequence>
<proteinExistence type="predicted"/>
<feature type="region of interest" description="Disordered" evidence="1">
    <location>
        <begin position="1"/>
        <end position="67"/>
    </location>
</feature>
<feature type="compositionally biased region" description="Polar residues" evidence="1">
    <location>
        <begin position="1"/>
        <end position="13"/>
    </location>
</feature>
<dbReference type="Proteomes" id="UP000663836">
    <property type="component" value="Unassembled WGS sequence"/>
</dbReference>
<name>A0A820KA78_9BILA</name>
<protein>
    <submittedName>
        <fullName evidence="2">Uncharacterized protein</fullName>
    </submittedName>
</protein>
<feature type="region of interest" description="Disordered" evidence="1">
    <location>
        <begin position="136"/>
        <end position="177"/>
    </location>
</feature>
<evidence type="ECO:0000313" key="3">
    <source>
        <dbReference type="Proteomes" id="UP000663836"/>
    </source>
</evidence>
<feature type="non-terminal residue" evidence="2">
    <location>
        <position position="1"/>
    </location>
</feature>
<feature type="compositionally biased region" description="Low complexity" evidence="1">
    <location>
        <begin position="28"/>
        <end position="67"/>
    </location>
</feature>
<dbReference type="AlphaFoldDB" id="A0A820KA78"/>